<gene>
    <name evidence="1" type="ORF">MLD38_040020</name>
</gene>
<reference evidence="2" key="1">
    <citation type="journal article" date="2023" name="Front. Plant Sci.">
        <title>Chromosomal-level genome assembly of Melastoma candidum provides insights into trichome evolution.</title>
        <authorList>
            <person name="Zhong Y."/>
            <person name="Wu W."/>
            <person name="Sun C."/>
            <person name="Zou P."/>
            <person name="Liu Y."/>
            <person name="Dai S."/>
            <person name="Zhou R."/>
        </authorList>
    </citation>
    <scope>NUCLEOTIDE SEQUENCE [LARGE SCALE GENOMIC DNA]</scope>
</reference>
<name>A0ACB9L4R4_9MYRT</name>
<evidence type="ECO:0000313" key="2">
    <source>
        <dbReference type="Proteomes" id="UP001057402"/>
    </source>
</evidence>
<dbReference type="EMBL" id="CM042891">
    <property type="protein sequence ID" value="KAI4304524.1"/>
    <property type="molecule type" value="Genomic_DNA"/>
</dbReference>
<protein>
    <submittedName>
        <fullName evidence="1">Uncharacterized protein</fullName>
    </submittedName>
</protein>
<sequence length="80" mass="9213">MSFSRLSNSFPFSRFFRQFEQDVETVVRVLQPGPLGIVEHKFSADEIAEANAAVRRAVIAWRTNSELDKRNPVLRDYIDA</sequence>
<organism evidence="1 2">
    <name type="scientific">Melastoma candidum</name>
    <dbReference type="NCBI Taxonomy" id="119954"/>
    <lineage>
        <taxon>Eukaryota</taxon>
        <taxon>Viridiplantae</taxon>
        <taxon>Streptophyta</taxon>
        <taxon>Embryophyta</taxon>
        <taxon>Tracheophyta</taxon>
        <taxon>Spermatophyta</taxon>
        <taxon>Magnoliopsida</taxon>
        <taxon>eudicotyledons</taxon>
        <taxon>Gunneridae</taxon>
        <taxon>Pentapetalae</taxon>
        <taxon>rosids</taxon>
        <taxon>malvids</taxon>
        <taxon>Myrtales</taxon>
        <taxon>Melastomataceae</taxon>
        <taxon>Melastomatoideae</taxon>
        <taxon>Melastomateae</taxon>
        <taxon>Melastoma</taxon>
    </lineage>
</organism>
<evidence type="ECO:0000313" key="1">
    <source>
        <dbReference type="EMBL" id="KAI4304524.1"/>
    </source>
</evidence>
<comment type="caution">
    <text evidence="1">The sequence shown here is derived from an EMBL/GenBank/DDBJ whole genome shotgun (WGS) entry which is preliminary data.</text>
</comment>
<keyword evidence="2" id="KW-1185">Reference proteome</keyword>
<accession>A0ACB9L4R4</accession>
<dbReference type="Proteomes" id="UP001057402">
    <property type="component" value="Chromosome 12"/>
</dbReference>
<proteinExistence type="predicted"/>